<evidence type="ECO:0000313" key="3">
    <source>
        <dbReference type="Proteomes" id="UP000317318"/>
    </source>
</evidence>
<accession>A0A517R637</accession>
<keyword evidence="1" id="KW-1133">Transmembrane helix</keyword>
<dbReference type="EMBL" id="CP036268">
    <property type="protein sequence ID" value="QDT39330.1"/>
    <property type="molecule type" value="Genomic_DNA"/>
</dbReference>
<keyword evidence="1" id="KW-0472">Membrane</keyword>
<feature type="transmembrane region" description="Helical" evidence="1">
    <location>
        <begin position="113"/>
        <end position="133"/>
    </location>
</feature>
<evidence type="ECO:0000256" key="1">
    <source>
        <dbReference type="SAM" id="Phobius"/>
    </source>
</evidence>
<gene>
    <name evidence="2" type="ORF">Pan189_37360</name>
</gene>
<keyword evidence="3" id="KW-1185">Reference proteome</keyword>
<keyword evidence="1" id="KW-0812">Transmembrane</keyword>
<organism evidence="2 3">
    <name type="scientific">Stratiformator vulcanicus</name>
    <dbReference type="NCBI Taxonomy" id="2527980"/>
    <lineage>
        <taxon>Bacteria</taxon>
        <taxon>Pseudomonadati</taxon>
        <taxon>Planctomycetota</taxon>
        <taxon>Planctomycetia</taxon>
        <taxon>Planctomycetales</taxon>
        <taxon>Planctomycetaceae</taxon>
        <taxon>Stratiformator</taxon>
    </lineage>
</organism>
<proteinExistence type="predicted"/>
<sequence length="160" mass="17483">MNVRRCVLKTFWLLSLLTIASAALLIMNVCGRGLLVPVVTSQVGARVAAENGLIALLSFSLEPREAESLKDSILSSDSLAIKFGPVAVMWRDSNSFPLSSLVNFDLDIPNRSFNMPSTTFPILFGMLAVMRLFQIRNRRSEDLAAVTGDSPKEPPSAIEE</sequence>
<dbReference type="KEGG" id="svp:Pan189_37360"/>
<dbReference type="AlphaFoldDB" id="A0A517R637"/>
<dbReference type="Proteomes" id="UP000317318">
    <property type="component" value="Chromosome"/>
</dbReference>
<reference evidence="2 3" key="1">
    <citation type="submission" date="2019-02" db="EMBL/GenBank/DDBJ databases">
        <title>Deep-cultivation of Planctomycetes and their phenomic and genomic characterization uncovers novel biology.</title>
        <authorList>
            <person name="Wiegand S."/>
            <person name="Jogler M."/>
            <person name="Boedeker C."/>
            <person name="Pinto D."/>
            <person name="Vollmers J."/>
            <person name="Rivas-Marin E."/>
            <person name="Kohn T."/>
            <person name="Peeters S.H."/>
            <person name="Heuer A."/>
            <person name="Rast P."/>
            <person name="Oberbeckmann S."/>
            <person name="Bunk B."/>
            <person name="Jeske O."/>
            <person name="Meyerdierks A."/>
            <person name="Storesund J.E."/>
            <person name="Kallscheuer N."/>
            <person name="Luecker S."/>
            <person name="Lage O.M."/>
            <person name="Pohl T."/>
            <person name="Merkel B.J."/>
            <person name="Hornburger P."/>
            <person name="Mueller R.-W."/>
            <person name="Bruemmer F."/>
            <person name="Labrenz M."/>
            <person name="Spormann A.M."/>
            <person name="Op den Camp H."/>
            <person name="Overmann J."/>
            <person name="Amann R."/>
            <person name="Jetten M.S.M."/>
            <person name="Mascher T."/>
            <person name="Medema M.H."/>
            <person name="Devos D.P."/>
            <person name="Kaster A.-K."/>
            <person name="Ovreas L."/>
            <person name="Rohde M."/>
            <person name="Galperin M.Y."/>
            <person name="Jogler C."/>
        </authorList>
    </citation>
    <scope>NUCLEOTIDE SEQUENCE [LARGE SCALE GENOMIC DNA]</scope>
    <source>
        <strain evidence="2 3">Pan189</strain>
    </source>
</reference>
<protein>
    <submittedName>
        <fullName evidence="2">Uncharacterized protein</fullName>
    </submittedName>
</protein>
<name>A0A517R637_9PLAN</name>
<evidence type="ECO:0000313" key="2">
    <source>
        <dbReference type="EMBL" id="QDT39330.1"/>
    </source>
</evidence>